<gene>
    <name evidence="4" type="ORF">A8V01_26195</name>
</gene>
<dbReference type="GO" id="GO:0016491">
    <property type="term" value="F:oxidoreductase activity"/>
    <property type="evidence" value="ECO:0007669"/>
    <property type="project" value="UniProtKB-KW"/>
</dbReference>
<accession>A0A2K2FV41</accession>
<evidence type="ECO:0000313" key="5">
    <source>
        <dbReference type="Proteomes" id="UP000236327"/>
    </source>
</evidence>
<protein>
    <submittedName>
        <fullName evidence="4">Short-chain dehydrogenase</fullName>
    </submittedName>
</protein>
<keyword evidence="5" id="KW-1185">Reference proteome</keyword>
<dbReference type="Proteomes" id="UP000236327">
    <property type="component" value="Unassembled WGS sequence"/>
</dbReference>
<evidence type="ECO:0000256" key="1">
    <source>
        <dbReference type="ARBA" id="ARBA00006484"/>
    </source>
</evidence>
<dbReference type="InterPro" id="IPR036291">
    <property type="entry name" value="NAD(P)-bd_dom_sf"/>
</dbReference>
<dbReference type="OrthoDB" id="658698at2"/>
<name>A0A2K2FV41_9SPHN</name>
<dbReference type="PANTHER" id="PTHR43669:SF3">
    <property type="entry name" value="ALCOHOL DEHYDROGENASE, PUTATIVE (AFU_ORTHOLOGUE AFUA_3G03445)-RELATED"/>
    <property type="match status" value="1"/>
</dbReference>
<dbReference type="AlphaFoldDB" id="A0A2K2FV41"/>
<dbReference type="PANTHER" id="PTHR43669">
    <property type="entry name" value="5-KETO-D-GLUCONATE 5-REDUCTASE"/>
    <property type="match status" value="1"/>
</dbReference>
<dbReference type="CDD" id="cd05233">
    <property type="entry name" value="SDR_c"/>
    <property type="match status" value="1"/>
</dbReference>
<dbReference type="PRINTS" id="PR00081">
    <property type="entry name" value="GDHRDH"/>
</dbReference>
<dbReference type="RefSeq" id="WP_103098526.1">
    <property type="nucleotide sequence ID" value="NZ_LYMM01000071.1"/>
</dbReference>
<comment type="caution">
    <text evidence="4">The sequence shown here is derived from an EMBL/GenBank/DDBJ whole genome shotgun (WGS) entry which is preliminary data.</text>
</comment>
<dbReference type="Gene3D" id="3.40.50.720">
    <property type="entry name" value="NAD(P)-binding Rossmann-like Domain"/>
    <property type="match status" value="1"/>
</dbReference>
<dbReference type="PRINTS" id="PR00080">
    <property type="entry name" value="SDRFAMILY"/>
</dbReference>
<keyword evidence="2" id="KW-0560">Oxidoreductase</keyword>
<dbReference type="Pfam" id="PF00106">
    <property type="entry name" value="adh_short"/>
    <property type="match status" value="1"/>
</dbReference>
<dbReference type="SUPFAM" id="SSF51735">
    <property type="entry name" value="NAD(P)-binding Rossmann-fold domains"/>
    <property type="match status" value="1"/>
</dbReference>
<reference evidence="4 5" key="1">
    <citation type="submission" date="2016-05" db="EMBL/GenBank/DDBJ databases">
        <title>Complete genome sequence of Novosphingobium guangzhouense SA925(T).</title>
        <authorList>
            <person name="Sha S."/>
        </authorList>
    </citation>
    <scope>NUCLEOTIDE SEQUENCE [LARGE SCALE GENOMIC DNA]</scope>
    <source>
        <strain evidence="4 5">SA925</strain>
    </source>
</reference>
<evidence type="ECO:0000313" key="4">
    <source>
        <dbReference type="EMBL" id="PNU02651.1"/>
    </source>
</evidence>
<evidence type="ECO:0000256" key="2">
    <source>
        <dbReference type="ARBA" id="ARBA00023002"/>
    </source>
</evidence>
<sequence>MTDIEDAQTAMPSLKGRQAIISGGTTGIGRAIAVLLASEGAKVFICGRTPEHLDDALERIREVGEGDGIALDLAEPDGVDRFFAAAADYLPAADIVVINAAVPAKGLSEMSDTDLRYALATDFTAYVMSTHAGTRLLEDRGDIVLIGSMSAHVLGPGSTVYAGMKAGIAGFSEALRKELGPKGIKVALVEPGKTGADFQYPDIPAKKQREMIEEESMLRAEDIAVGVHYLLTQPRRAVVQQLTIAPRMQDRE</sequence>
<comment type="similarity">
    <text evidence="1 3">Belongs to the short-chain dehydrogenases/reductases (SDR) family.</text>
</comment>
<evidence type="ECO:0000256" key="3">
    <source>
        <dbReference type="RuleBase" id="RU000363"/>
    </source>
</evidence>
<organism evidence="4 5">
    <name type="scientific">Novosphingobium guangzhouense</name>
    <dbReference type="NCBI Taxonomy" id="1850347"/>
    <lineage>
        <taxon>Bacteria</taxon>
        <taxon>Pseudomonadati</taxon>
        <taxon>Pseudomonadota</taxon>
        <taxon>Alphaproteobacteria</taxon>
        <taxon>Sphingomonadales</taxon>
        <taxon>Sphingomonadaceae</taxon>
        <taxon>Novosphingobium</taxon>
    </lineage>
</organism>
<dbReference type="EMBL" id="LYMM01000071">
    <property type="protein sequence ID" value="PNU02651.1"/>
    <property type="molecule type" value="Genomic_DNA"/>
</dbReference>
<dbReference type="InterPro" id="IPR002347">
    <property type="entry name" value="SDR_fam"/>
</dbReference>
<proteinExistence type="inferred from homology"/>